<keyword evidence="1" id="KW-0378">Hydrolase</keyword>
<sequence>MNNLKRALVFVSVLITAIFLLSCSSVSYDSIYPTLKDGQYDSEFPYRSTSAELQKISETIQRIIASAFYRVYIFDENNNYTLEDLRKGKIEKLAVKEILIDNSSSGTALVIFSGNGNVALLTCSHTINFPDTLIVYKSDEKGNATKYIESVSLKERQVIYVAGFPEGSTVDILVDDPKSDLAILGRKYGIQSGIRFPYFNFKLGNAKDLEWGTFVYLIGYPINNKMITKGIVSSPNKDEIGSFLVDAVINPGFSGGIVLAIRDGVPNFELVGIVHSVPEEKEDMLYPDITDKAAKYNPVIPYKGDIYVKKHSSLRYGITRIVPVEAFKKLLEDNKEYLSKEGFPIFQ</sequence>
<gene>
    <name evidence="1" type="ORF">ENS56_05085</name>
</gene>
<protein>
    <submittedName>
        <fullName evidence="1">Serine protease</fullName>
    </submittedName>
</protein>
<dbReference type="EMBL" id="DSVI01000006">
    <property type="protein sequence ID" value="HGT47385.1"/>
    <property type="molecule type" value="Genomic_DNA"/>
</dbReference>
<dbReference type="Pfam" id="PF13365">
    <property type="entry name" value="Trypsin_2"/>
    <property type="match status" value="1"/>
</dbReference>
<dbReference type="InterPro" id="IPR009003">
    <property type="entry name" value="Peptidase_S1_PA"/>
</dbReference>
<dbReference type="GO" id="GO:0008233">
    <property type="term" value="F:peptidase activity"/>
    <property type="evidence" value="ECO:0007669"/>
    <property type="project" value="UniProtKB-KW"/>
</dbReference>
<keyword evidence="1" id="KW-0645">Protease</keyword>
<dbReference type="Gene3D" id="2.40.10.120">
    <property type="match status" value="1"/>
</dbReference>
<evidence type="ECO:0000313" key="1">
    <source>
        <dbReference type="EMBL" id="HGT47385.1"/>
    </source>
</evidence>
<dbReference type="GO" id="GO:0006508">
    <property type="term" value="P:proteolysis"/>
    <property type="evidence" value="ECO:0007669"/>
    <property type="project" value="UniProtKB-KW"/>
</dbReference>
<dbReference type="AlphaFoldDB" id="A0A832DG60"/>
<dbReference type="SUPFAM" id="SSF50494">
    <property type="entry name" value="Trypsin-like serine proteases"/>
    <property type="match status" value="1"/>
</dbReference>
<accession>A0A832DG60</accession>
<proteinExistence type="predicted"/>
<reference evidence="1" key="1">
    <citation type="journal article" date="2020" name="mSystems">
        <title>Genome- and Community-Level Interaction Insights into Carbon Utilization and Element Cycling Functions of Hydrothermarchaeota in Hydrothermal Sediment.</title>
        <authorList>
            <person name="Zhou Z."/>
            <person name="Liu Y."/>
            <person name="Xu W."/>
            <person name="Pan J."/>
            <person name="Luo Z.H."/>
            <person name="Li M."/>
        </authorList>
    </citation>
    <scope>NUCLEOTIDE SEQUENCE [LARGE SCALE GENOMIC DNA]</scope>
    <source>
        <strain evidence="1">SpSt-500</strain>
    </source>
</reference>
<comment type="caution">
    <text evidence="1">The sequence shown here is derived from an EMBL/GenBank/DDBJ whole genome shotgun (WGS) entry which is preliminary data.</text>
</comment>
<organism evidence="1">
    <name type="scientific">Ignavibacterium album</name>
    <dbReference type="NCBI Taxonomy" id="591197"/>
    <lineage>
        <taxon>Bacteria</taxon>
        <taxon>Pseudomonadati</taxon>
        <taxon>Ignavibacteriota</taxon>
        <taxon>Ignavibacteria</taxon>
        <taxon>Ignavibacteriales</taxon>
        <taxon>Ignavibacteriaceae</taxon>
        <taxon>Ignavibacterium</taxon>
    </lineage>
</organism>
<dbReference type="PROSITE" id="PS51257">
    <property type="entry name" value="PROKAR_LIPOPROTEIN"/>
    <property type="match status" value="1"/>
</dbReference>
<name>A0A832DG60_9BACT</name>